<dbReference type="Gene3D" id="2.40.50.100">
    <property type="match status" value="1"/>
</dbReference>
<dbReference type="PANTHER" id="PTHR30469">
    <property type="entry name" value="MULTIDRUG RESISTANCE PROTEIN MDTA"/>
    <property type="match status" value="1"/>
</dbReference>
<keyword evidence="4" id="KW-1133">Transmembrane helix</keyword>
<feature type="domain" description="CusB-like beta-barrel" evidence="6">
    <location>
        <begin position="199"/>
        <end position="274"/>
    </location>
</feature>
<feature type="domain" description="Multidrug resistance protein MdtA-like C-terminal permuted SH3" evidence="7">
    <location>
        <begin position="280"/>
        <end position="340"/>
    </location>
</feature>
<dbReference type="PANTHER" id="PTHR30469:SF11">
    <property type="entry name" value="BLL4320 PROTEIN"/>
    <property type="match status" value="1"/>
</dbReference>
<dbReference type="Pfam" id="PF25917">
    <property type="entry name" value="BSH_RND"/>
    <property type="match status" value="1"/>
</dbReference>
<dbReference type="Pfam" id="PF25954">
    <property type="entry name" value="Beta-barrel_RND_2"/>
    <property type="match status" value="1"/>
</dbReference>
<dbReference type="AlphaFoldDB" id="A0A839URM8"/>
<dbReference type="InterPro" id="IPR006143">
    <property type="entry name" value="RND_pump_MFP"/>
</dbReference>
<dbReference type="GO" id="GO:1990281">
    <property type="term" value="C:efflux pump complex"/>
    <property type="evidence" value="ECO:0007669"/>
    <property type="project" value="TreeGrafter"/>
</dbReference>
<keyword evidence="3" id="KW-0813">Transport</keyword>
<reference evidence="9 11" key="1">
    <citation type="submission" date="2020-06" db="EMBL/GenBank/DDBJ databases">
        <title>Description of novel acetic acid bacteria.</title>
        <authorList>
            <person name="Sombolestani A."/>
        </authorList>
    </citation>
    <scope>NUCLEOTIDE SEQUENCE [LARGE SCALE GENOMIC DNA]</scope>
    <source>
        <strain evidence="9 11">LMG 26838</strain>
    </source>
</reference>
<evidence type="ECO:0000256" key="4">
    <source>
        <dbReference type="SAM" id="Phobius"/>
    </source>
</evidence>
<dbReference type="Pfam" id="PF25967">
    <property type="entry name" value="RND-MFP_C"/>
    <property type="match status" value="1"/>
</dbReference>
<evidence type="ECO:0000313" key="11">
    <source>
        <dbReference type="Proteomes" id="UP000565205"/>
    </source>
</evidence>
<keyword evidence="4" id="KW-0812">Transmembrane</keyword>
<dbReference type="Proteomes" id="UP000557688">
    <property type="component" value="Unassembled WGS sequence"/>
</dbReference>
<comment type="similarity">
    <text evidence="2">Belongs to the membrane fusion protein (MFP) (TC 8.A.1) family.</text>
</comment>
<reference evidence="8 10" key="2">
    <citation type="submission" date="2020-08" db="EMBL/GenBank/DDBJ databases">
        <title>Genomic Encyclopedia of Type Strains, Phase III (KMG-III): the genomes of soil and plant-associated and newly described type strains.</title>
        <authorList>
            <person name="Whitman W."/>
        </authorList>
    </citation>
    <scope>NUCLEOTIDE SEQUENCE [LARGE SCALE GENOMIC DNA]</scope>
    <source>
        <strain evidence="8 10">CECT 8088</strain>
    </source>
</reference>
<evidence type="ECO:0000259" key="5">
    <source>
        <dbReference type="Pfam" id="PF25917"/>
    </source>
</evidence>
<evidence type="ECO:0000256" key="2">
    <source>
        <dbReference type="ARBA" id="ARBA00009477"/>
    </source>
</evidence>
<feature type="transmembrane region" description="Helical" evidence="4">
    <location>
        <begin position="7"/>
        <end position="24"/>
    </location>
</feature>
<organism evidence="8 10">
    <name type="scientific">Endobacter medicaginis</name>
    <dbReference type="NCBI Taxonomy" id="1181271"/>
    <lineage>
        <taxon>Bacteria</taxon>
        <taxon>Pseudomonadati</taxon>
        <taxon>Pseudomonadota</taxon>
        <taxon>Alphaproteobacteria</taxon>
        <taxon>Acetobacterales</taxon>
        <taxon>Acetobacteraceae</taxon>
        <taxon>Endobacter</taxon>
    </lineage>
</organism>
<evidence type="ECO:0000313" key="10">
    <source>
        <dbReference type="Proteomes" id="UP000557688"/>
    </source>
</evidence>
<dbReference type="InterPro" id="IPR058627">
    <property type="entry name" value="MdtA-like_C"/>
</dbReference>
<dbReference type="EMBL" id="JACHXV010000001">
    <property type="protein sequence ID" value="MBB3172446.1"/>
    <property type="molecule type" value="Genomic_DNA"/>
</dbReference>
<evidence type="ECO:0000256" key="1">
    <source>
        <dbReference type="ARBA" id="ARBA00004196"/>
    </source>
</evidence>
<proteinExistence type="inferred from homology"/>
<evidence type="ECO:0000259" key="6">
    <source>
        <dbReference type="Pfam" id="PF25954"/>
    </source>
</evidence>
<dbReference type="RefSeq" id="WP_176622316.1">
    <property type="nucleotide sequence ID" value="NZ_JABXXQ010000045.1"/>
</dbReference>
<accession>A0A839URM8</accession>
<dbReference type="Gene3D" id="1.10.287.470">
    <property type="entry name" value="Helix hairpin bin"/>
    <property type="match status" value="1"/>
</dbReference>
<dbReference type="Gene3D" id="2.40.30.170">
    <property type="match status" value="1"/>
</dbReference>
<dbReference type="FunFam" id="2.40.30.170:FF:000010">
    <property type="entry name" value="Efflux RND transporter periplasmic adaptor subunit"/>
    <property type="match status" value="1"/>
</dbReference>
<protein>
    <submittedName>
        <fullName evidence="9">Efflux RND transporter periplasmic adaptor subunit</fullName>
    </submittedName>
    <submittedName>
        <fullName evidence="8">Membrane fusion protein (Multidrug efflux system)</fullName>
    </submittedName>
</protein>
<name>A0A839URM8_9PROT</name>
<comment type="caution">
    <text evidence="8">The sequence shown here is derived from an EMBL/GenBank/DDBJ whole genome shotgun (WGS) entry which is preliminary data.</text>
</comment>
<dbReference type="EMBL" id="JABXXQ010000045">
    <property type="protein sequence ID" value="NVN29541.1"/>
    <property type="molecule type" value="Genomic_DNA"/>
</dbReference>
<dbReference type="Gene3D" id="2.40.420.20">
    <property type="match status" value="1"/>
</dbReference>
<evidence type="ECO:0000259" key="7">
    <source>
        <dbReference type="Pfam" id="PF25967"/>
    </source>
</evidence>
<keyword evidence="10" id="KW-1185">Reference proteome</keyword>
<gene>
    <name evidence="8" type="ORF">FHR90_000252</name>
    <name evidence="9" type="ORF">HUK83_04225</name>
</gene>
<keyword evidence="4" id="KW-0472">Membrane</keyword>
<evidence type="ECO:0000256" key="3">
    <source>
        <dbReference type="ARBA" id="ARBA00022448"/>
    </source>
</evidence>
<dbReference type="Proteomes" id="UP000565205">
    <property type="component" value="Unassembled WGS sequence"/>
</dbReference>
<feature type="domain" description="Multidrug resistance protein MdtA-like barrel-sandwich hybrid" evidence="5">
    <location>
        <begin position="69"/>
        <end position="189"/>
    </location>
</feature>
<dbReference type="InterPro" id="IPR058792">
    <property type="entry name" value="Beta-barrel_RND_2"/>
</dbReference>
<dbReference type="NCBIfam" id="TIGR01730">
    <property type="entry name" value="RND_mfp"/>
    <property type="match status" value="1"/>
</dbReference>
<evidence type="ECO:0000313" key="8">
    <source>
        <dbReference type="EMBL" id="MBB3172446.1"/>
    </source>
</evidence>
<dbReference type="InterPro" id="IPR058625">
    <property type="entry name" value="MdtA-like_BSH"/>
</dbReference>
<dbReference type="GO" id="GO:0015562">
    <property type="term" value="F:efflux transmembrane transporter activity"/>
    <property type="evidence" value="ECO:0007669"/>
    <property type="project" value="TreeGrafter"/>
</dbReference>
<evidence type="ECO:0000313" key="9">
    <source>
        <dbReference type="EMBL" id="NVN29541.1"/>
    </source>
</evidence>
<sequence length="372" mass="40321">MKPARLLLPMIVLVGLCAAIWWYLHRPQPGATHGEAAEPPQVVSDYAVRPMRWQSTLKAFGQMRAVQGADLSAQVSGIVDEIDFQSGQEVKAGTVLVRLRLYDDPAKLAQLNAEVALWTANFARDQKQFEAQAVSRATVDTDIATLRSYQAQAAAQSQAMDEKTIRAPYAGKLGIRQVDLGQYLPAGTPITSLQSLDPIYVDFNVAQQQIGELHPGGTVELHVDSWPDRRFTAEIIALDSRIDPASRMVSVRASLANADHALLPGMFATVRLDRGGPHEVLAVPQGAVSFNPYGNFVYVLTPLADHPGRFVAHSRVVTTGEAQDDMVVVTHGLKSGETIVGTGQLKLRDGSIVEINDTLRPAAPFSGELTDE</sequence>
<dbReference type="SUPFAM" id="SSF111369">
    <property type="entry name" value="HlyD-like secretion proteins"/>
    <property type="match status" value="1"/>
</dbReference>
<comment type="subcellular location">
    <subcellularLocation>
        <location evidence="1">Cell envelope</location>
    </subcellularLocation>
</comment>